<protein>
    <submittedName>
        <fullName evidence="2">Uncharacterized protein</fullName>
    </submittedName>
</protein>
<accession>A0A7S1XFM0</accession>
<dbReference type="EMBL" id="HBGH01017477">
    <property type="protein sequence ID" value="CAD9237572.1"/>
    <property type="molecule type" value="Transcribed_RNA"/>
</dbReference>
<feature type="region of interest" description="Disordered" evidence="1">
    <location>
        <begin position="378"/>
        <end position="427"/>
    </location>
</feature>
<reference evidence="2" key="1">
    <citation type="submission" date="2021-01" db="EMBL/GenBank/DDBJ databases">
        <authorList>
            <person name="Corre E."/>
            <person name="Pelletier E."/>
            <person name="Niang G."/>
            <person name="Scheremetjew M."/>
            <person name="Finn R."/>
            <person name="Kale V."/>
            <person name="Holt S."/>
            <person name="Cochrane G."/>
            <person name="Meng A."/>
            <person name="Brown T."/>
            <person name="Cohen L."/>
        </authorList>
    </citation>
    <scope>NUCLEOTIDE SEQUENCE</scope>
    <source>
        <strain evidence="2">SAG 36.94</strain>
    </source>
</reference>
<feature type="compositionally biased region" description="Acidic residues" evidence="1">
    <location>
        <begin position="39"/>
        <end position="51"/>
    </location>
</feature>
<proteinExistence type="predicted"/>
<name>A0A7S1XFM0_9RHOD</name>
<dbReference type="AlphaFoldDB" id="A0A7S1XFM0"/>
<feature type="compositionally biased region" description="Basic and acidic residues" evidence="1">
    <location>
        <begin position="308"/>
        <end position="328"/>
    </location>
</feature>
<feature type="compositionally biased region" description="Basic and acidic residues" evidence="1">
    <location>
        <begin position="380"/>
        <end position="390"/>
    </location>
</feature>
<feature type="region of interest" description="Disordered" evidence="1">
    <location>
        <begin position="226"/>
        <end position="249"/>
    </location>
</feature>
<feature type="compositionally biased region" description="Basic residues" evidence="1">
    <location>
        <begin position="227"/>
        <end position="245"/>
    </location>
</feature>
<feature type="compositionally biased region" description="Basic and acidic residues" evidence="1">
    <location>
        <begin position="343"/>
        <end position="354"/>
    </location>
</feature>
<feature type="region of interest" description="Disordered" evidence="1">
    <location>
        <begin position="36"/>
        <end position="55"/>
    </location>
</feature>
<sequence>MDSSELEDGRRKRKRRRTNLYVAMEWVRSLLLVTVEKNDGEEEEEDDDDEERMNNKVGEWGTGMERMKETVEALREWMSCGRVYVKQEAEVVPDGSVNDGDEFGETDATRDEVEDALGRAVNSGGRAVQLDADVARMMVCYPVMVHEIISEQVEKALLRRKPDRVRDMVRILQQADWSLAEDVSWIETSLSRWEETSWSIGMSVPDEFHALKQRLGEVMKLRERERGRTRRRRIAIRNQSHHGAKLAHFEDAAPAAFTSKFKNLDEPEKIKRSGAKGDFPRSRSPGVSANHGQNSKNETYTSGTLVDGSDRSSHTDSTKVRRGRESSRSKSPAPGSTRARSKSPGDGRRADVRSGHRGSHFGREYECSQSFPAVSTNMVKRQELPDKQDFGTRSAPRPRSPSRSSGSISPRGAPMVSSPPTPANATTLAHGGAASALVSANWDQGSTDSIPRSREIHHRLSIRGASSAVQARIRPAIPVASATLPAKQKSLAIGKVTQVTLILFVLTRLTRDWA</sequence>
<gene>
    <name evidence="2" type="ORF">CCAE0312_LOCUS9671</name>
</gene>
<feature type="compositionally biased region" description="Polar residues" evidence="1">
    <location>
        <begin position="285"/>
        <end position="304"/>
    </location>
</feature>
<feature type="compositionally biased region" description="Low complexity" evidence="1">
    <location>
        <begin position="393"/>
        <end position="414"/>
    </location>
</feature>
<evidence type="ECO:0000256" key="1">
    <source>
        <dbReference type="SAM" id="MobiDB-lite"/>
    </source>
</evidence>
<feature type="region of interest" description="Disordered" evidence="1">
    <location>
        <begin position="263"/>
        <end position="366"/>
    </location>
</feature>
<evidence type="ECO:0000313" key="2">
    <source>
        <dbReference type="EMBL" id="CAD9237572.1"/>
    </source>
</evidence>
<organism evidence="2">
    <name type="scientific">Compsopogon caeruleus</name>
    <dbReference type="NCBI Taxonomy" id="31354"/>
    <lineage>
        <taxon>Eukaryota</taxon>
        <taxon>Rhodophyta</taxon>
        <taxon>Compsopogonophyceae</taxon>
        <taxon>Compsopogonales</taxon>
        <taxon>Compsopogonaceae</taxon>
        <taxon>Compsopogon</taxon>
    </lineage>
</organism>